<dbReference type="InterPro" id="IPR015424">
    <property type="entry name" value="PyrdxlP-dep_Trfase"/>
</dbReference>
<name>A0A2Z4Y1R8_SUMC1</name>
<proteinExistence type="inferred from homology"/>
<accession>A0A2Z4Y1R8</accession>
<protein>
    <submittedName>
        <fullName evidence="6">UDP-4-amino-4-deoxy-L-arabinose--oxoglutarate aminotransferase</fullName>
    </submittedName>
</protein>
<dbReference type="PIRSF" id="PIRSF000390">
    <property type="entry name" value="PLP_StrS"/>
    <property type="match status" value="1"/>
</dbReference>
<dbReference type="InterPro" id="IPR015421">
    <property type="entry name" value="PyrdxlP-dep_Trfase_major"/>
</dbReference>
<evidence type="ECO:0000256" key="5">
    <source>
        <dbReference type="RuleBase" id="RU004508"/>
    </source>
</evidence>
<dbReference type="Proteomes" id="UP000262583">
    <property type="component" value="Chromosome"/>
</dbReference>
<dbReference type="KEGG" id="schv:BRCON_0197"/>
<dbReference type="InterPro" id="IPR000653">
    <property type="entry name" value="DegT/StrS_aminotransferase"/>
</dbReference>
<evidence type="ECO:0000256" key="2">
    <source>
        <dbReference type="ARBA" id="ARBA00037999"/>
    </source>
</evidence>
<sequence length="377" mass="41236">MNSQPHVVRFNDVSATYWELKAEIEAAIAEVLRRGDFIGGRALGEFEADFARYCGAAHCVGVANGTCALHVALEALGIGPGDEVITSPMTFIATAEAITHTGAKVVFADIDAETWNLDPKAVSAAITPRTRAVIFVHLHGNPSGLLEVAELCQKAHLALIEDCAQAHGAQVEKNGERRHVGTFGALGCFSFFPAKNLGAFGDAGAVVTSDAALAAMVRQLVNHGREDKYRHLRVGYNYRLDTLQAAILRAKLPALDSHVEQRNRLCDFYEARLSTLDVRFQRMTVAGRHGRHLFAICHPARDALQQHLRSCHIETGIHYPIPLHLQPAYAHLGLPEGTFPIAEELARTTLSLPLYAQLPMSDVERVCDVIEEFVQRV</sequence>
<gene>
    <name evidence="6" type="ORF">BRCON_0197</name>
</gene>
<keyword evidence="6" id="KW-0808">Transferase</keyword>
<organism evidence="6 7">
    <name type="scientific">Sumerlaea chitinivorans</name>
    <dbReference type="NCBI Taxonomy" id="2250252"/>
    <lineage>
        <taxon>Bacteria</taxon>
        <taxon>Candidatus Sumerlaeota</taxon>
        <taxon>Candidatus Sumerlaeia</taxon>
        <taxon>Candidatus Sumerlaeales</taxon>
        <taxon>Candidatus Sumerlaeaceae</taxon>
        <taxon>Candidatus Sumerlaea</taxon>
    </lineage>
</organism>
<dbReference type="CDD" id="cd00616">
    <property type="entry name" value="AHBA_syn"/>
    <property type="match status" value="1"/>
</dbReference>
<dbReference type="PANTHER" id="PTHR30244:SF36">
    <property type="entry name" value="3-OXO-GLUCOSE-6-PHOSPHATE:GLUTAMATE AMINOTRANSFERASE"/>
    <property type="match status" value="1"/>
</dbReference>
<dbReference type="AlphaFoldDB" id="A0A2Z4Y1R8"/>
<dbReference type="Pfam" id="PF01041">
    <property type="entry name" value="DegT_DnrJ_EryC1"/>
    <property type="match status" value="1"/>
</dbReference>
<dbReference type="Gene3D" id="3.90.1150.10">
    <property type="entry name" value="Aspartate Aminotransferase, domain 1"/>
    <property type="match status" value="1"/>
</dbReference>
<evidence type="ECO:0000313" key="6">
    <source>
        <dbReference type="EMBL" id="AXA34974.1"/>
    </source>
</evidence>
<comment type="similarity">
    <text evidence="2 5">Belongs to the DegT/DnrJ/EryC1 family.</text>
</comment>
<dbReference type="EMBL" id="CP030759">
    <property type="protein sequence ID" value="AXA34974.1"/>
    <property type="molecule type" value="Genomic_DNA"/>
</dbReference>
<dbReference type="SUPFAM" id="SSF53383">
    <property type="entry name" value="PLP-dependent transferases"/>
    <property type="match status" value="1"/>
</dbReference>
<evidence type="ECO:0000256" key="3">
    <source>
        <dbReference type="PIRSR" id="PIRSR000390-1"/>
    </source>
</evidence>
<dbReference type="GO" id="GO:0000271">
    <property type="term" value="P:polysaccharide biosynthetic process"/>
    <property type="evidence" value="ECO:0007669"/>
    <property type="project" value="TreeGrafter"/>
</dbReference>
<feature type="active site" description="Proton acceptor" evidence="3">
    <location>
        <position position="195"/>
    </location>
</feature>
<evidence type="ECO:0000256" key="1">
    <source>
        <dbReference type="ARBA" id="ARBA00022898"/>
    </source>
</evidence>
<dbReference type="InterPro" id="IPR015422">
    <property type="entry name" value="PyrdxlP-dep_Trfase_small"/>
</dbReference>
<dbReference type="GO" id="GO:0030170">
    <property type="term" value="F:pyridoxal phosphate binding"/>
    <property type="evidence" value="ECO:0007669"/>
    <property type="project" value="TreeGrafter"/>
</dbReference>
<reference evidence="6 7" key="1">
    <citation type="submission" date="2018-05" db="EMBL/GenBank/DDBJ databases">
        <title>A metagenomic window into the 2 km-deep terrestrial subsurface aquifer revealed taxonomically and functionally diverse microbial community comprising novel uncultured bacterial lineages.</title>
        <authorList>
            <person name="Kadnikov V.V."/>
            <person name="Mardanov A.V."/>
            <person name="Beletsky A.V."/>
            <person name="Banks D."/>
            <person name="Pimenov N.V."/>
            <person name="Frank Y.A."/>
            <person name="Karnachuk O.V."/>
            <person name="Ravin N.V."/>
        </authorList>
    </citation>
    <scope>NUCLEOTIDE SEQUENCE [LARGE SCALE GENOMIC DNA]</scope>
    <source>
        <strain evidence="6">BY</strain>
    </source>
</reference>
<keyword evidence="1 4" id="KW-0663">Pyridoxal phosphate</keyword>
<dbReference type="Gene3D" id="3.40.640.10">
    <property type="entry name" value="Type I PLP-dependent aspartate aminotransferase-like (Major domain)"/>
    <property type="match status" value="1"/>
</dbReference>
<dbReference type="PANTHER" id="PTHR30244">
    <property type="entry name" value="TRANSAMINASE"/>
    <property type="match status" value="1"/>
</dbReference>
<keyword evidence="6" id="KW-0032">Aminotransferase</keyword>
<evidence type="ECO:0000313" key="7">
    <source>
        <dbReference type="Proteomes" id="UP000262583"/>
    </source>
</evidence>
<feature type="modified residue" description="N6-(pyridoxal phosphate)lysine" evidence="4">
    <location>
        <position position="195"/>
    </location>
</feature>
<dbReference type="GO" id="GO:0008483">
    <property type="term" value="F:transaminase activity"/>
    <property type="evidence" value="ECO:0007669"/>
    <property type="project" value="UniProtKB-KW"/>
</dbReference>
<evidence type="ECO:0000256" key="4">
    <source>
        <dbReference type="PIRSR" id="PIRSR000390-2"/>
    </source>
</evidence>